<dbReference type="InterPro" id="IPR032799">
    <property type="entry name" value="TAXi_C"/>
</dbReference>
<dbReference type="InterPro" id="IPR021109">
    <property type="entry name" value="Peptidase_aspartic_dom_sf"/>
</dbReference>
<evidence type="ECO:0000259" key="9">
    <source>
        <dbReference type="PROSITE" id="PS51767"/>
    </source>
</evidence>
<dbReference type="PANTHER" id="PTHR13683:SF750">
    <property type="entry name" value="ASPARTYL PROTEASE AED1"/>
    <property type="match status" value="1"/>
</dbReference>
<evidence type="ECO:0000256" key="1">
    <source>
        <dbReference type="ARBA" id="ARBA00007447"/>
    </source>
</evidence>
<evidence type="ECO:0000313" key="10">
    <source>
        <dbReference type="EMBL" id="GFP92559.1"/>
    </source>
</evidence>
<dbReference type="EMBL" id="BMAC01000282">
    <property type="protein sequence ID" value="GFP92559.1"/>
    <property type="molecule type" value="Genomic_DNA"/>
</dbReference>
<keyword evidence="2 10" id="KW-0645">Protease</keyword>
<evidence type="ECO:0000256" key="4">
    <source>
        <dbReference type="ARBA" id="ARBA00022750"/>
    </source>
</evidence>
<gene>
    <name evidence="10" type="ORF">PHJA_001400100</name>
</gene>
<dbReference type="GO" id="GO:0006508">
    <property type="term" value="P:proteolysis"/>
    <property type="evidence" value="ECO:0007669"/>
    <property type="project" value="UniProtKB-KW"/>
</dbReference>
<comment type="similarity">
    <text evidence="1">Belongs to the peptidase A1 family.</text>
</comment>
<dbReference type="InterPro" id="IPR033121">
    <property type="entry name" value="PEPTIDASE_A1"/>
</dbReference>
<evidence type="ECO:0000256" key="3">
    <source>
        <dbReference type="ARBA" id="ARBA00022729"/>
    </source>
</evidence>
<dbReference type="FunFam" id="2.40.70.10:FF:000021">
    <property type="entry name" value="Aspartyl protease AED1"/>
    <property type="match status" value="1"/>
</dbReference>
<dbReference type="Proteomes" id="UP000653305">
    <property type="component" value="Unassembled WGS sequence"/>
</dbReference>
<protein>
    <submittedName>
        <fullName evidence="10">Protein aspartic protease in guard cell 1</fullName>
    </submittedName>
</protein>
<evidence type="ECO:0000256" key="2">
    <source>
        <dbReference type="ARBA" id="ARBA00022670"/>
    </source>
</evidence>
<keyword evidence="11" id="KW-1185">Reference proteome</keyword>
<dbReference type="FunFam" id="2.40.70.10:FF:000013">
    <property type="entry name" value="Aspartyl protease AED1"/>
    <property type="match status" value="1"/>
</dbReference>
<keyword evidence="5" id="KW-0378">Hydrolase</keyword>
<feature type="active site" evidence="7">
    <location>
        <position position="307"/>
    </location>
</feature>
<feature type="domain" description="Peptidase A1" evidence="9">
    <location>
        <begin position="89"/>
        <end position="427"/>
    </location>
</feature>
<dbReference type="Pfam" id="PF14543">
    <property type="entry name" value="TAXi_N"/>
    <property type="match status" value="1"/>
</dbReference>
<name>A0A830C0Q0_9LAMI</name>
<proteinExistence type="inferred from homology"/>
<keyword evidence="4" id="KW-0064">Aspartyl protease</keyword>
<evidence type="ECO:0000256" key="7">
    <source>
        <dbReference type="PIRSR" id="PIRSR601461-1"/>
    </source>
</evidence>
<dbReference type="PROSITE" id="PS51767">
    <property type="entry name" value="PEPTIDASE_A1"/>
    <property type="match status" value="1"/>
</dbReference>
<evidence type="ECO:0000256" key="5">
    <source>
        <dbReference type="ARBA" id="ARBA00022801"/>
    </source>
</evidence>
<feature type="active site" evidence="7">
    <location>
        <position position="107"/>
    </location>
</feature>
<dbReference type="PRINTS" id="PR00792">
    <property type="entry name" value="PEPSIN"/>
</dbReference>
<accession>A0A830C0Q0</accession>
<reference evidence="10" key="1">
    <citation type="submission" date="2020-07" db="EMBL/GenBank/DDBJ databases">
        <title>Ethylene signaling mediates host invasion by parasitic plants.</title>
        <authorList>
            <person name="Yoshida S."/>
        </authorList>
    </citation>
    <scope>NUCLEOTIDE SEQUENCE</scope>
    <source>
        <strain evidence="10">Okayama</strain>
    </source>
</reference>
<dbReference type="Pfam" id="PF14541">
    <property type="entry name" value="TAXi_C"/>
    <property type="match status" value="1"/>
</dbReference>
<feature type="region of interest" description="Disordered" evidence="8">
    <location>
        <begin position="51"/>
        <end position="83"/>
    </location>
</feature>
<keyword evidence="6" id="KW-1015">Disulfide bond</keyword>
<dbReference type="InterPro" id="IPR032861">
    <property type="entry name" value="TAXi_N"/>
</dbReference>
<feature type="compositionally biased region" description="Polar residues" evidence="8">
    <location>
        <begin position="51"/>
        <end position="65"/>
    </location>
</feature>
<keyword evidence="3" id="KW-0732">Signal</keyword>
<dbReference type="PANTHER" id="PTHR13683">
    <property type="entry name" value="ASPARTYL PROTEASES"/>
    <property type="match status" value="1"/>
</dbReference>
<dbReference type="OrthoDB" id="2747330at2759"/>
<comment type="caution">
    <text evidence="10">The sequence shown here is derived from an EMBL/GenBank/DDBJ whole genome shotgun (WGS) entry which is preliminary data.</text>
</comment>
<dbReference type="InterPro" id="IPR001461">
    <property type="entry name" value="Aspartic_peptidase_A1"/>
</dbReference>
<evidence type="ECO:0000313" key="11">
    <source>
        <dbReference type="Proteomes" id="UP000653305"/>
    </source>
</evidence>
<feature type="non-terminal residue" evidence="10">
    <location>
        <position position="1"/>
    </location>
</feature>
<organism evidence="10 11">
    <name type="scientific">Phtheirospermum japonicum</name>
    <dbReference type="NCBI Taxonomy" id="374723"/>
    <lineage>
        <taxon>Eukaryota</taxon>
        <taxon>Viridiplantae</taxon>
        <taxon>Streptophyta</taxon>
        <taxon>Embryophyta</taxon>
        <taxon>Tracheophyta</taxon>
        <taxon>Spermatophyta</taxon>
        <taxon>Magnoliopsida</taxon>
        <taxon>eudicotyledons</taxon>
        <taxon>Gunneridae</taxon>
        <taxon>Pentapetalae</taxon>
        <taxon>asterids</taxon>
        <taxon>lamiids</taxon>
        <taxon>Lamiales</taxon>
        <taxon>Orobanchaceae</taxon>
        <taxon>Orobanchaceae incertae sedis</taxon>
        <taxon>Phtheirospermum</taxon>
    </lineage>
</organism>
<dbReference type="Gene3D" id="2.40.70.10">
    <property type="entry name" value="Acid Proteases"/>
    <property type="match status" value="2"/>
</dbReference>
<dbReference type="GO" id="GO:0004190">
    <property type="term" value="F:aspartic-type endopeptidase activity"/>
    <property type="evidence" value="ECO:0007669"/>
    <property type="project" value="UniProtKB-KW"/>
</dbReference>
<sequence length="433" mass="47105">KKRASTLEVVDRHGPCAQTPVSLPSLAKILANDQLRVKSIQAQVVKPSDSINTNKELVGKSQNHPNKSKDKQQSELPTQSGAPLKSGNYIVTIGLGTPKRNLSLQFDTGSPLTWTQCRPCAGHCYKQKDPIFNPSTSTTYSNISCKSTQCSQLANITRAGCYLNVTCIYGLRYGDSSYTIGFFSRDKLTVTPTDVFRDFLFGCGQNNEGLFGQTAGLLGLSKGPISFLSQTAKKYSQYFSYCLPSDISSTGFLAFGKNNNNNNKTTKDGPPGVPPIFYFIEITAISVGGTQLRINETVFKTAGAIIDSGTVITRLPPAAYKATSKEFKRQMKKLKYKSAPAVSILDTCFHISGHTNITNIPTMSFIFKGNATVDLYPAGIIYVINSSVVCLAFAGNSDPQDFAIFGNTQQRKLEVVYDVAEGRLGFSHNPHCL</sequence>
<dbReference type="SUPFAM" id="SSF50630">
    <property type="entry name" value="Acid proteases"/>
    <property type="match status" value="1"/>
</dbReference>
<dbReference type="AlphaFoldDB" id="A0A830C0Q0"/>
<evidence type="ECO:0000256" key="8">
    <source>
        <dbReference type="SAM" id="MobiDB-lite"/>
    </source>
</evidence>
<evidence type="ECO:0000256" key="6">
    <source>
        <dbReference type="ARBA" id="ARBA00023157"/>
    </source>
</evidence>